<protein>
    <submittedName>
        <fullName evidence="2">Uncharacterized protein</fullName>
    </submittedName>
</protein>
<keyword evidence="3" id="KW-1185">Reference proteome</keyword>
<evidence type="ECO:0000256" key="1">
    <source>
        <dbReference type="SAM" id="Phobius"/>
    </source>
</evidence>
<reference evidence="2" key="1">
    <citation type="submission" date="2022-07" db="EMBL/GenBank/DDBJ databases">
        <title>Pseudomonas nunamit sp. nov. an antifungal species isolated from Greenland.</title>
        <authorList>
            <person name="Ntana F."/>
            <person name="Hennessy R.C."/>
            <person name="Zervas A."/>
            <person name="Stougaard P."/>
        </authorList>
    </citation>
    <scope>NUCLEOTIDE SEQUENCE</scope>
    <source>
        <strain evidence="2">In5</strain>
    </source>
</reference>
<dbReference type="EMBL" id="CP101125">
    <property type="protein sequence ID" value="UTO13171.1"/>
    <property type="molecule type" value="Genomic_DNA"/>
</dbReference>
<organism evidence="2 3">
    <name type="scientific">Pseudomonas nunensis</name>
    <dbReference type="NCBI Taxonomy" id="2961896"/>
    <lineage>
        <taxon>Bacteria</taxon>
        <taxon>Pseudomonadati</taxon>
        <taxon>Pseudomonadota</taxon>
        <taxon>Gammaproteobacteria</taxon>
        <taxon>Pseudomonadales</taxon>
        <taxon>Pseudomonadaceae</taxon>
        <taxon>Pseudomonas</taxon>
    </lineage>
</organism>
<feature type="transmembrane region" description="Helical" evidence="1">
    <location>
        <begin position="45"/>
        <end position="65"/>
    </location>
</feature>
<name>A0ABY5EBM4_9PSED</name>
<proteinExistence type="predicted"/>
<sequence length="69" mass="7614">MNIANAHNVPNLSGKFCAVHRPVEIIAEPPTLVGEGMTGHLRQKLTSVFLLFVGFFSTVLNFPFFQPKS</sequence>
<dbReference type="Proteomes" id="UP001059607">
    <property type="component" value="Chromosome"/>
</dbReference>
<accession>A0ABY5EBM4</accession>
<keyword evidence="1" id="KW-1133">Transmembrane helix</keyword>
<evidence type="ECO:0000313" key="3">
    <source>
        <dbReference type="Proteomes" id="UP001059607"/>
    </source>
</evidence>
<evidence type="ECO:0000313" key="2">
    <source>
        <dbReference type="EMBL" id="UTO13171.1"/>
    </source>
</evidence>
<gene>
    <name evidence="2" type="ORF">NK667_23820</name>
</gene>
<dbReference type="RefSeq" id="WP_152981071.1">
    <property type="nucleotide sequence ID" value="NZ_CP101125.1"/>
</dbReference>
<keyword evidence="1" id="KW-0472">Membrane</keyword>
<keyword evidence="1" id="KW-0812">Transmembrane</keyword>